<reference evidence="1 2" key="1">
    <citation type="submission" date="2019-03" db="EMBL/GenBank/DDBJ databases">
        <title>Genome sequence of Thiobacillaceae bacterium LSR1, a sulfur-oxidizing bacterium isolated from freshwater sediment.</title>
        <authorList>
            <person name="Li S."/>
        </authorList>
    </citation>
    <scope>NUCLEOTIDE SEQUENCE [LARGE SCALE GENOMIC DNA]</scope>
    <source>
        <strain evidence="1 2">LSR1</strain>
    </source>
</reference>
<dbReference type="OrthoDB" id="8910755at2"/>
<dbReference type="AlphaFoldDB" id="A0A4V2NVT2"/>
<comment type="caution">
    <text evidence="1">The sequence shown here is derived from an EMBL/GenBank/DDBJ whole genome shotgun (WGS) entry which is preliminary data.</text>
</comment>
<protein>
    <submittedName>
        <fullName evidence="1">Uncharacterized protein</fullName>
    </submittedName>
</protein>
<dbReference type="Proteomes" id="UP000295443">
    <property type="component" value="Unassembled WGS sequence"/>
</dbReference>
<sequence>MGGIDGPLRRHGVSDGQLADLGFSCIGVSGGAIADVAVRSMLWLKHEGHTTRADADNERNPMIFNWFDAREEVAFGARLAEFFDTELTALEGKSGRKQDDKRHKLVVRVMQQAKQFRATRKINPYKKAKLANAFKWRLKDLGHDSALIDQLTKDILLNLQ</sequence>
<organism evidence="1 2">
    <name type="scientific">Parasulfuritortus cantonensis</name>
    <dbReference type="NCBI Taxonomy" id="2528202"/>
    <lineage>
        <taxon>Bacteria</taxon>
        <taxon>Pseudomonadati</taxon>
        <taxon>Pseudomonadota</taxon>
        <taxon>Betaproteobacteria</taxon>
        <taxon>Nitrosomonadales</taxon>
        <taxon>Thiobacillaceae</taxon>
        <taxon>Parasulfuritortus</taxon>
    </lineage>
</organism>
<evidence type="ECO:0000313" key="1">
    <source>
        <dbReference type="EMBL" id="TCJ14732.1"/>
    </source>
</evidence>
<dbReference type="EMBL" id="SJZB01000033">
    <property type="protein sequence ID" value="TCJ14732.1"/>
    <property type="molecule type" value="Genomic_DNA"/>
</dbReference>
<name>A0A4V2NVT2_9PROT</name>
<evidence type="ECO:0000313" key="2">
    <source>
        <dbReference type="Proteomes" id="UP000295443"/>
    </source>
</evidence>
<accession>A0A4V2NVT2</accession>
<dbReference type="RefSeq" id="WP_131446811.1">
    <property type="nucleotide sequence ID" value="NZ_SJZB01000033.1"/>
</dbReference>
<keyword evidence="2" id="KW-1185">Reference proteome</keyword>
<proteinExistence type="predicted"/>
<gene>
    <name evidence="1" type="ORF">EZJ19_09120</name>
</gene>